<evidence type="ECO:0000256" key="1">
    <source>
        <dbReference type="ARBA" id="ARBA00004651"/>
    </source>
</evidence>
<keyword evidence="3 6" id="KW-0812">Transmembrane</keyword>
<feature type="transmembrane region" description="Helical" evidence="6">
    <location>
        <begin position="94"/>
        <end position="111"/>
    </location>
</feature>
<proteinExistence type="predicted"/>
<dbReference type="EMBL" id="JTJS01000009">
    <property type="protein sequence ID" value="OBX11793.1"/>
    <property type="molecule type" value="Genomic_DNA"/>
</dbReference>
<name>A0A1A7QA81_9PAST</name>
<organism evidence="8 9">
    <name type="scientific">Gallibacterium genomosp. 3</name>
    <dbReference type="NCBI Taxonomy" id="505345"/>
    <lineage>
        <taxon>Bacteria</taxon>
        <taxon>Pseudomonadati</taxon>
        <taxon>Pseudomonadota</taxon>
        <taxon>Gammaproteobacteria</taxon>
        <taxon>Pasteurellales</taxon>
        <taxon>Pasteurellaceae</taxon>
        <taxon>Gallibacterium</taxon>
    </lineage>
</organism>
<comment type="caution">
    <text evidence="8">The sequence shown here is derived from an EMBL/GenBank/DDBJ whole genome shotgun (WGS) entry which is preliminary data.</text>
</comment>
<dbReference type="PANTHER" id="PTHR35007:SF2">
    <property type="entry name" value="PILUS ASSEMBLE PROTEIN"/>
    <property type="match status" value="1"/>
</dbReference>
<gene>
    <name evidence="8" type="ORF">QV07_01005</name>
</gene>
<feature type="transmembrane region" description="Helical" evidence="6">
    <location>
        <begin position="66"/>
        <end position="88"/>
    </location>
</feature>
<feature type="transmembrane region" description="Helical" evidence="6">
    <location>
        <begin position="270"/>
        <end position="290"/>
    </location>
</feature>
<evidence type="ECO:0000256" key="4">
    <source>
        <dbReference type="ARBA" id="ARBA00022989"/>
    </source>
</evidence>
<keyword evidence="2" id="KW-1003">Cell membrane</keyword>
<evidence type="ECO:0000256" key="3">
    <source>
        <dbReference type="ARBA" id="ARBA00022692"/>
    </source>
</evidence>
<evidence type="ECO:0000256" key="5">
    <source>
        <dbReference type="ARBA" id="ARBA00023136"/>
    </source>
</evidence>
<dbReference type="RefSeq" id="WP_065233688.1">
    <property type="nucleotide sequence ID" value="NZ_JTJS01000009.1"/>
</dbReference>
<evidence type="ECO:0000256" key="6">
    <source>
        <dbReference type="SAM" id="Phobius"/>
    </source>
</evidence>
<keyword evidence="5 6" id="KW-0472">Membrane</keyword>
<sequence length="294" mass="34759">MNIYYLILIFGFLLILFTGLSWFKTKRLVTTQSSSFSEKMKMLWNSILETRRLWAFYFVNGNSKHLIRNICVSLIIFLFFYFLNIYYIQLSNELFITLFIVCFILLVWRIGRRRTRNMFEESFPEVLQIINSAVSSGTGLLVAFERCGKDIQGLFGKEMQNIHRRLVLGEDPETVFNDSYSRYPYREYYFFIVTIRMNLSRGGQIREVMSRLGRAIADSKKMEQKKKAMTSEARMSALIVSSFPVGFFIFMRWMQPENYDFLVNNPSGRIVLYGVFGSEILGFLIIWWLMRKST</sequence>
<dbReference type="PANTHER" id="PTHR35007">
    <property type="entry name" value="INTEGRAL MEMBRANE PROTEIN-RELATED"/>
    <property type="match status" value="1"/>
</dbReference>
<evidence type="ECO:0000259" key="7">
    <source>
        <dbReference type="Pfam" id="PF00482"/>
    </source>
</evidence>
<keyword evidence="4 6" id="KW-1133">Transmembrane helix</keyword>
<accession>A0A1A7QA81</accession>
<comment type="subcellular location">
    <subcellularLocation>
        <location evidence="1">Cell membrane</location>
        <topology evidence="1">Multi-pass membrane protein</topology>
    </subcellularLocation>
</comment>
<dbReference type="InterPro" id="IPR018076">
    <property type="entry name" value="T2SS_GspF_dom"/>
</dbReference>
<dbReference type="PATRIC" id="fig|505345.8.peg.206"/>
<evidence type="ECO:0000256" key="2">
    <source>
        <dbReference type="ARBA" id="ARBA00022475"/>
    </source>
</evidence>
<protein>
    <submittedName>
        <fullName evidence="8">MaoC protein</fullName>
    </submittedName>
</protein>
<feature type="domain" description="Type II secretion system protein GspF" evidence="7">
    <location>
        <begin position="128"/>
        <end position="251"/>
    </location>
</feature>
<feature type="transmembrane region" description="Helical" evidence="6">
    <location>
        <begin position="6"/>
        <end position="23"/>
    </location>
</feature>
<dbReference type="AlphaFoldDB" id="A0A1A7QA81"/>
<dbReference type="Proteomes" id="UP000243168">
    <property type="component" value="Unassembled WGS sequence"/>
</dbReference>
<evidence type="ECO:0000313" key="9">
    <source>
        <dbReference type="Proteomes" id="UP000243168"/>
    </source>
</evidence>
<evidence type="ECO:0000313" key="8">
    <source>
        <dbReference type="EMBL" id="OBX11793.1"/>
    </source>
</evidence>
<reference evidence="8 9" key="1">
    <citation type="submission" date="2014-11" db="EMBL/GenBank/DDBJ databases">
        <title>Pan-genome of Gallibacterium spp.</title>
        <authorList>
            <person name="Kudirkiene E."/>
            <person name="Bojesen A.M."/>
        </authorList>
    </citation>
    <scope>NUCLEOTIDE SEQUENCE [LARGE SCALE GENOMIC DNA]</scope>
    <source>
        <strain evidence="8 9">F298</strain>
    </source>
</reference>
<feature type="transmembrane region" description="Helical" evidence="6">
    <location>
        <begin position="235"/>
        <end position="254"/>
    </location>
</feature>
<dbReference type="Pfam" id="PF00482">
    <property type="entry name" value="T2SSF"/>
    <property type="match status" value="1"/>
</dbReference>
<dbReference type="GO" id="GO:0005886">
    <property type="term" value="C:plasma membrane"/>
    <property type="evidence" value="ECO:0007669"/>
    <property type="project" value="UniProtKB-SubCell"/>
</dbReference>